<keyword evidence="1" id="KW-0472">Membrane</keyword>
<evidence type="ECO:0000313" key="3">
    <source>
        <dbReference type="Proteomes" id="UP000298324"/>
    </source>
</evidence>
<keyword evidence="1" id="KW-0812">Transmembrane</keyword>
<keyword evidence="1" id="KW-1133">Transmembrane helix</keyword>
<proteinExistence type="predicted"/>
<feature type="transmembrane region" description="Helical" evidence="1">
    <location>
        <begin position="107"/>
        <end position="133"/>
    </location>
</feature>
<sequence>MNILLMWIKFYLLQILFLKLEVTHLSLYARAFLAKLIIALTVTAILTYVTGITVIWGTVIALTLTLVTSLAADRPFLLLLGRNITVLVDVALAIPLIWGLTRLITGLLLPISTLAILTLVIVVGEWFFHIYAIDMRLSKDLRLRIKD</sequence>
<accession>A0A4Y7R806</accession>
<dbReference type="Proteomes" id="UP000298324">
    <property type="component" value="Unassembled WGS sequence"/>
</dbReference>
<comment type="caution">
    <text evidence="2">The sequence shown here is derived from an EMBL/GenBank/DDBJ whole genome shotgun (WGS) entry which is preliminary data.</text>
</comment>
<dbReference type="Pfam" id="PF10710">
    <property type="entry name" value="DUF2512"/>
    <property type="match status" value="1"/>
</dbReference>
<dbReference type="EMBL" id="QFGA01000003">
    <property type="protein sequence ID" value="TEB04823.1"/>
    <property type="molecule type" value="Genomic_DNA"/>
</dbReference>
<reference evidence="2 3" key="1">
    <citation type="journal article" date="2018" name="Environ. Microbiol.">
        <title>Novel energy conservation strategies and behaviour of Pelotomaculum schinkii driving syntrophic propionate catabolism.</title>
        <authorList>
            <person name="Hidalgo-Ahumada C.A.P."/>
            <person name="Nobu M.K."/>
            <person name="Narihiro T."/>
            <person name="Tamaki H."/>
            <person name="Liu W.T."/>
            <person name="Kamagata Y."/>
            <person name="Stams A.J.M."/>
            <person name="Imachi H."/>
            <person name="Sousa D.Z."/>
        </authorList>
    </citation>
    <scope>NUCLEOTIDE SEQUENCE [LARGE SCALE GENOMIC DNA]</scope>
    <source>
        <strain evidence="2 3">HH</strain>
    </source>
</reference>
<feature type="transmembrane region" description="Helical" evidence="1">
    <location>
        <begin position="54"/>
        <end position="72"/>
    </location>
</feature>
<organism evidence="2 3">
    <name type="scientific">Pelotomaculum schinkii</name>
    <dbReference type="NCBI Taxonomy" id="78350"/>
    <lineage>
        <taxon>Bacteria</taxon>
        <taxon>Bacillati</taxon>
        <taxon>Bacillota</taxon>
        <taxon>Clostridia</taxon>
        <taxon>Eubacteriales</taxon>
        <taxon>Desulfotomaculaceae</taxon>
        <taxon>Pelotomaculum</taxon>
    </lineage>
</organism>
<evidence type="ECO:0000256" key="1">
    <source>
        <dbReference type="SAM" id="Phobius"/>
    </source>
</evidence>
<name>A0A4Y7R806_9FIRM</name>
<feature type="transmembrane region" description="Helical" evidence="1">
    <location>
        <begin position="84"/>
        <end position="101"/>
    </location>
</feature>
<dbReference type="RefSeq" id="WP_190259138.1">
    <property type="nucleotide sequence ID" value="NZ_QFGA01000003.1"/>
</dbReference>
<gene>
    <name evidence="2" type="ORF">Psch_03585</name>
</gene>
<evidence type="ECO:0000313" key="2">
    <source>
        <dbReference type="EMBL" id="TEB04823.1"/>
    </source>
</evidence>
<dbReference type="AlphaFoldDB" id="A0A4Y7R806"/>
<evidence type="ECO:0008006" key="4">
    <source>
        <dbReference type="Google" id="ProtNLM"/>
    </source>
</evidence>
<dbReference type="InterPro" id="IPR019649">
    <property type="entry name" value="DUF2512"/>
</dbReference>
<protein>
    <recommendedName>
        <fullName evidence="4">DUF2512 family protein</fullName>
    </recommendedName>
</protein>
<keyword evidence="3" id="KW-1185">Reference proteome</keyword>